<accession>A0A2I0H8D8</accession>
<name>A0A2I0H8D8_PUNGR</name>
<proteinExistence type="predicted"/>
<protein>
    <submittedName>
        <fullName evidence="1">Uncharacterized protein</fullName>
    </submittedName>
</protein>
<comment type="caution">
    <text evidence="1">The sequence shown here is derived from an EMBL/GenBank/DDBJ whole genome shotgun (WGS) entry which is preliminary data.</text>
</comment>
<dbReference type="Proteomes" id="UP000233551">
    <property type="component" value="Unassembled WGS sequence"/>
</dbReference>
<dbReference type="AlphaFoldDB" id="A0A2I0H8D8"/>
<keyword evidence="2" id="KW-1185">Reference proteome</keyword>
<organism evidence="1 2">
    <name type="scientific">Punica granatum</name>
    <name type="common">Pomegranate</name>
    <dbReference type="NCBI Taxonomy" id="22663"/>
    <lineage>
        <taxon>Eukaryota</taxon>
        <taxon>Viridiplantae</taxon>
        <taxon>Streptophyta</taxon>
        <taxon>Embryophyta</taxon>
        <taxon>Tracheophyta</taxon>
        <taxon>Spermatophyta</taxon>
        <taxon>Magnoliopsida</taxon>
        <taxon>eudicotyledons</taxon>
        <taxon>Gunneridae</taxon>
        <taxon>Pentapetalae</taxon>
        <taxon>rosids</taxon>
        <taxon>malvids</taxon>
        <taxon>Myrtales</taxon>
        <taxon>Lythraceae</taxon>
        <taxon>Punica</taxon>
    </lineage>
</organism>
<gene>
    <name evidence="1" type="ORF">CRG98_049626</name>
</gene>
<sequence length="124" mass="13859">MESPAGALHMSRSPTVITNRLSLRSPPLSLTIFAHASGYKCSQLCSPFGRSYRVSRSGHNMLLLLFRNHLINPTHCRQGFDPKYVRSNASKLVIQAHQKLINFLLLPLSNVPGRCIARASWGFE</sequence>
<feature type="non-terminal residue" evidence="1">
    <location>
        <position position="124"/>
    </location>
</feature>
<evidence type="ECO:0000313" key="2">
    <source>
        <dbReference type="Proteomes" id="UP000233551"/>
    </source>
</evidence>
<dbReference type="EMBL" id="PGOL01041509">
    <property type="protein sequence ID" value="PKI04235.1"/>
    <property type="molecule type" value="Genomic_DNA"/>
</dbReference>
<evidence type="ECO:0000313" key="1">
    <source>
        <dbReference type="EMBL" id="PKI04235.1"/>
    </source>
</evidence>
<reference evidence="1 2" key="1">
    <citation type="submission" date="2017-11" db="EMBL/GenBank/DDBJ databases">
        <title>De-novo sequencing of pomegranate (Punica granatum L.) genome.</title>
        <authorList>
            <person name="Akparov Z."/>
            <person name="Amiraslanov A."/>
            <person name="Hajiyeva S."/>
            <person name="Abbasov M."/>
            <person name="Kaur K."/>
            <person name="Hamwieh A."/>
            <person name="Solovyev V."/>
            <person name="Salamov A."/>
            <person name="Braich B."/>
            <person name="Kosarev P."/>
            <person name="Mahmoud A."/>
            <person name="Hajiyev E."/>
            <person name="Babayeva S."/>
            <person name="Izzatullayeva V."/>
            <person name="Mammadov A."/>
            <person name="Mammadov A."/>
            <person name="Sharifova S."/>
            <person name="Ojaghi J."/>
            <person name="Eynullazada K."/>
            <person name="Bayramov B."/>
            <person name="Abdulazimova A."/>
            <person name="Shahmuradov I."/>
        </authorList>
    </citation>
    <scope>NUCLEOTIDE SEQUENCE [LARGE SCALE GENOMIC DNA]</scope>
    <source>
        <strain evidence="2">cv. AG2017</strain>
        <tissue evidence="1">Leaf</tissue>
    </source>
</reference>